<protein>
    <recommendedName>
        <fullName evidence="4">Tetratricopeptide repeat protein</fullName>
    </recommendedName>
</protein>
<dbReference type="PROSITE" id="PS50005">
    <property type="entry name" value="TPR"/>
    <property type="match status" value="1"/>
</dbReference>
<evidence type="ECO:0000313" key="2">
    <source>
        <dbReference type="EMBL" id="MCF4102248.1"/>
    </source>
</evidence>
<evidence type="ECO:0000313" key="3">
    <source>
        <dbReference type="Proteomes" id="UP001179363"/>
    </source>
</evidence>
<dbReference type="SMART" id="SM00028">
    <property type="entry name" value="TPR"/>
    <property type="match status" value="3"/>
</dbReference>
<feature type="repeat" description="TPR" evidence="1">
    <location>
        <begin position="52"/>
        <end position="85"/>
    </location>
</feature>
<dbReference type="SUPFAM" id="SSF48452">
    <property type="entry name" value="TPR-like"/>
    <property type="match status" value="1"/>
</dbReference>
<accession>A0ABS9EH98</accession>
<dbReference type="Pfam" id="PF13181">
    <property type="entry name" value="TPR_8"/>
    <property type="match status" value="1"/>
</dbReference>
<reference evidence="2" key="1">
    <citation type="submission" date="2022-01" db="EMBL/GenBank/DDBJ databases">
        <title>Gillisia lutea sp. nov., isolated from marine plastic residues from the Malvarosa beach (Valencia, Spain).</title>
        <authorList>
            <person name="Vidal-Verdu A."/>
            <person name="Molina-Menor E."/>
            <person name="Satari L."/>
            <person name="Pascual J."/>
            <person name="Pereto J."/>
            <person name="Porcar M."/>
        </authorList>
    </citation>
    <scope>NUCLEOTIDE SEQUENCE</scope>
    <source>
        <strain evidence="2">M10.2A</strain>
    </source>
</reference>
<proteinExistence type="predicted"/>
<sequence length="293" mass="34220">MRHYRCAIFFLFVNFCYSQVQVVDIQKNLDEGNYNKAQLLLEQKLTNSPENEFVISALGDLYSYKKDWNQAIRQYEVLVRINPGKADYNFKLGGALGMKALSVSKFQALAYISDIKKYLERAAEINPTHIESRRALVELYMQLPGFIGGSEEKAQKYRSELFKLNKVDGYLSEAFMFKETNKVQKALVAYRMAMKIHSVQTIKEKRNSLNYELGKISAEFNLEPAYGLRLLNSYIDNYNYKDIYSLEWAYYRKAQIEVILQNKNAARTSIEKALTLKHDFKEAKEEKQRILRL</sequence>
<dbReference type="Gene3D" id="1.25.40.10">
    <property type="entry name" value="Tetratricopeptide repeat domain"/>
    <property type="match status" value="1"/>
</dbReference>
<dbReference type="Proteomes" id="UP001179363">
    <property type="component" value="Unassembled WGS sequence"/>
</dbReference>
<comment type="caution">
    <text evidence="2">The sequence shown here is derived from an EMBL/GenBank/DDBJ whole genome shotgun (WGS) entry which is preliminary data.</text>
</comment>
<dbReference type="EMBL" id="JAKGTH010000010">
    <property type="protein sequence ID" value="MCF4102248.1"/>
    <property type="molecule type" value="Genomic_DNA"/>
</dbReference>
<name>A0ABS9EH98_9FLAO</name>
<organism evidence="2 3">
    <name type="scientific">Gillisia lutea</name>
    <dbReference type="NCBI Taxonomy" id="2909668"/>
    <lineage>
        <taxon>Bacteria</taxon>
        <taxon>Pseudomonadati</taxon>
        <taxon>Bacteroidota</taxon>
        <taxon>Flavobacteriia</taxon>
        <taxon>Flavobacteriales</taxon>
        <taxon>Flavobacteriaceae</taxon>
        <taxon>Gillisia</taxon>
    </lineage>
</organism>
<keyword evidence="1" id="KW-0802">TPR repeat</keyword>
<dbReference type="InterPro" id="IPR019734">
    <property type="entry name" value="TPR_rpt"/>
</dbReference>
<evidence type="ECO:0000256" key="1">
    <source>
        <dbReference type="PROSITE-ProRule" id="PRU00339"/>
    </source>
</evidence>
<dbReference type="InterPro" id="IPR011990">
    <property type="entry name" value="TPR-like_helical_dom_sf"/>
</dbReference>
<dbReference type="RefSeq" id="WP_236134398.1">
    <property type="nucleotide sequence ID" value="NZ_JAKGTH010000010.1"/>
</dbReference>
<evidence type="ECO:0008006" key="4">
    <source>
        <dbReference type="Google" id="ProtNLM"/>
    </source>
</evidence>
<gene>
    <name evidence="2" type="ORF">L1I30_11265</name>
</gene>
<keyword evidence="3" id="KW-1185">Reference proteome</keyword>